<evidence type="ECO:0000313" key="4">
    <source>
        <dbReference type="Proteomes" id="UP000807353"/>
    </source>
</evidence>
<name>A0A9P5YE61_9AGAR</name>
<keyword evidence="1" id="KW-0472">Membrane</keyword>
<dbReference type="PANTHER" id="PTHR40465:SF1">
    <property type="entry name" value="DUF6534 DOMAIN-CONTAINING PROTEIN"/>
    <property type="match status" value="1"/>
</dbReference>
<dbReference type="PANTHER" id="PTHR40465">
    <property type="entry name" value="CHROMOSOME 1, WHOLE GENOME SHOTGUN SEQUENCE"/>
    <property type="match status" value="1"/>
</dbReference>
<dbReference type="InterPro" id="IPR045339">
    <property type="entry name" value="DUF6534"/>
</dbReference>
<accession>A0A9P5YE61</accession>
<evidence type="ECO:0000259" key="2">
    <source>
        <dbReference type="Pfam" id="PF20152"/>
    </source>
</evidence>
<dbReference type="OrthoDB" id="2868589at2759"/>
<dbReference type="AlphaFoldDB" id="A0A9P5YE61"/>
<protein>
    <recommendedName>
        <fullName evidence="2">DUF6534 domain-containing protein</fullName>
    </recommendedName>
</protein>
<evidence type="ECO:0000256" key="1">
    <source>
        <dbReference type="SAM" id="Phobius"/>
    </source>
</evidence>
<gene>
    <name evidence="3" type="ORF">BDZ94DRAFT_96081</name>
</gene>
<feature type="transmembrane region" description="Helical" evidence="1">
    <location>
        <begin position="136"/>
        <end position="155"/>
    </location>
</feature>
<feature type="transmembrane region" description="Helical" evidence="1">
    <location>
        <begin position="32"/>
        <end position="53"/>
    </location>
</feature>
<feature type="transmembrane region" description="Helical" evidence="1">
    <location>
        <begin position="220"/>
        <end position="241"/>
    </location>
</feature>
<reference evidence="3" key="1">
    <citation type="submission" date="2020-11" db="EMBL/GenBank/DDBJ databases">
        <authorList>
            <consortium name="DOE Joint Genome Institute"/>
            <person name="Ahrendt S."/>
            <person name="Riley R."/>
            <person name="Andreopoulos W."/>
            <person name="Labutti K."/>
            <person name="Pangilinan J."/>
            <person name="Ruiz-Duenas F.J."/>
            <person name="Barrasa J.M."/>
            <person name="Sanchez-Garcia M."/>
            <person name="Camarero S."/>
            <person name="Miyauchi S."/>
            <person name="Serrano A."/>
            <person name="Linde D."/>
            <person name="Babiker R."/>
            <person name="Drula E."/>
            <person name="Ayuso-Fernandez I."/>
            <person name="Pacheco R."/>
            <person name="Padilla G."/>
            <person name="Ferreira P."/>
            <person name="Barriuso J."/>
            <person name="Kellner H."/>
            <person name="Castanera R."/>
            <person name="Alfaro M."/>
            <person name="Ramirez L."/>
            <person name="Pisabarro A.G."/>
            <person name="Kuo A."/>
            <person name="Tritt A."/>
            <person name="Lipzen A."/>
            <person name="He G."/>
            <person name="Yan M."/>
            <person name="Ng V."/>
            <person name="Cullen D."/>
            <person name="Martin F."/>
            <person name="Rosso M.-N."/>
            <person name="Henrissat B."/>
            <person name="Hibbett D."/>
            <person name="Martinez A.T."/>
            <person name="Grigoriev I.V."/>
        </authorList>
    </citation>
    <scope>NUCLEOTIDE SEQUENCE</scope>
    <source>
        <strain evidence="3">CBS 247.69</strain>
    </source>
</reference>
<keyword evidence="4" id="KW-1185">Reference proteome</keyword>
<feature type="transmembrane region" description="Helical" evidence="1">
    <location>
        <begin position="175"/>
        <end position="200"/>
    </location>
</feature>
<feature type="domain" description="DUF6534" evidence="2">
    <location>
        <begin position="185"/>
        <end position="270"/>
    </location>
</feature>
<keyword evidence="1" id="KW-1133">Transmembrane helix</keyword>
<keyword evidence="1" id="KW-0812">Transmembrane</keyword>
<dbReference type="Pfam" id="PF20152">
    <property type="entry name" value="DUF6534"/>
    <property type="match status" value="1"/>
</dbReference>
<feature type="transmembrane region" description="Helical" evidence="1">
    <location>
        <begin position="247"/>
        <end position="267"/>
    </location>
</feature>
<evidence type="ECO:0000313" key="3">
    <source>
        <dbReference type="EMBL" id="KAF9466994.1"/>
    </source>
</evidence>
<dbReference type="Proteomes" id="UP000807353">
    <property type="component" value="Unassembled WGS sequence"/>
</dbReference>
<feature type="transmembrane region" description="Helical" evidence="1">
    <location>
        <begin position="65"/>
        <end position="86"/>
    </location>
</feature>
<dbReference type="EMBL" id="MU150239">
    <property type="protein sequence ID" value="KAF9466994.1"/>
    <property type="molecule type" value="Genomic_DNA"/>
</dbReference>
<sequence>MTYKGTSMTQSVIKSALSKVMSIIERFAPGLLLTYLASWGFQGILCVQVYTYYAAFPRDRAFLKLLVYGAFILEILQTILMTKDALITFSIEKGTELALVRVRPPWFSVPILGGLVAFVGRMFFIYRLKVLSKSWVPTLPVMLFLALSAAGSIQVSIKMFTAGGLAGLFKSKDYIVALGILNTNSAICDIIIAGGVVYYLTRQETRFNQTHRRIANLIRLIVETGILTATMATLHLTLFVACKRTSYFLIPSMAAAKLYSNVMLLILNSRFTVAGGRGGQDIDTDGLYGIQDLSRWENNNDVQLERSIIRVENDTGFRRGTTSVEQSYLADKRPIWEITRPAESFQG</sequence>
<organism evidence="3 4">
    <name type="scientific">Collybia nuda</name>
    <dbReference type="NCBI Taxonomy" id="64659"/>
    <lineage>
        <taxon>Eukaryota</taxon>
        <taxon>Fungi</taxon>
        <taxon>Dikarya</taxon>
        <taxon>Basidiomycota</taxon>
        <taxon>Agaricomycotina</taxon>
        <taxon>Agaricomycetes</taxon>
        <taxon>Agaricomycetidae</taxon>
        <taxon>Agaricales</taxon>
        <taxon>Tricholomatineae</taxon>
        <taxon>Clitocybaceae</taxon>
        <taxon>Collybia</taxon>
    </lineage>
</organism>
<feature type="transmembrane region" description="Helical" evidence="1">
    <location>
        <begin position="106"/>
        <end position="124"/>
    </location>
</feature>
<proteinExistence type="predicted"/>
<comment type="caution">
    <text evidence="3">The sequence shown here is derived from an EMBL/GenBank/DDBJ whole genome shotgun (WGS) entry which is preliminary data.</text>
</comment>